<dbReference type="KEGG" id="lsp:Bsph_2252"/>
<dbReference type="HOGENOM" id="CLU_3272394_0_0_9"/>
<dbReference type="EMBL" id="CP000817">
    <property type="protein sequence ID" value="ACA39817.1"/>
    <property type="molecule type" value="Genomic_DNA"/>
</dbReference>
<name>B1HVW9_LYSSC</name>
<organism evidence="1 2">
    <name type="scientific">Lysinibacillus sphaericus (strain C3-41)</name>
    <dbReference type="NCBI Taxonomy" id="444177"/>
    <lineage>
        <taxon>Bacteria</taxon>
        <taxon>Bacillati</taxon>
        <taxon>Bacillota</taxon>
        <taxon>Bacilli</taxon>
        <taxon>Bacillales</taxon>
        <taxon>Bacillaceae</taxon>
        <taxon>Lysinibacillus</taxon>
    </lineage>
</organism>
<gene>
    <name evidence="1" type="ordered locus">Bsph_2252</name>
</gene>
<dbReference type="Proteomes" id="UP000002164">
    <property type="component" value="Chromosome"/>
</dbReference>
<evidence type="ECO:0000313" key="1">
    <source>
        <dbReference type="EMBL" id="ACA39817.1"/>
    </source>
</evidence>
<sequence length="41" mass="4898">MNRPLIWSWIYFKTYVDTYNTLSSGAYMDETSENEVLFVVL</sequence>
<protein>
    <submittedName>
        <fullName evidence="1">Uncharacterized protein</fullName>
    </submittedName>
</protein>
<dbReference type="EnsemblBacteria" id="ACA39817">
    <property type="protein sequence ID" value="ACA39817"/>
    <property type="gene ID" value="Bsph_2252"/>
</dbReference>
<reference evidence="1 2" key="1">
    <citation type="journal article" date="2008" name="J. Bacteriol.">
        <title>Complete genome sequence of the mosquitocidal bacterium Bacillus sphaericus C3-41 and comparison with those of closely related Bacillus species.</title>
        <authorList>
            <person name="Hu X."/>
            <person name="Fan W."/>
            <person name="Han B."/>
            <person name="Liu H."/>
            <person name="Zheng D."/>
            <person name="Li Q."/>
            <person name="Dong W."/>
            <person name="Yan J."/>
            <person name="Gao M."/>
            <person name="Berry C."/>
            <person name="Yuan Z."/>
        </authorList>
    </citation>
    <scope>NUCLEOTIDE SEQUENCE [LARGE SCALE GENOMIC DNA]</scope>
    <source>
        <strain evidence="1 2">C3-41</strain>
    </source>
</reference>
<accession>B1HVW9</accession>
<evidence type="ECO:0000313" key="2">
    <source>
        <dbReference type="Proteomes" id="UP000002164"/>
    </source>
</evidence>
<proteinExistence type="predicted"/>
<dbReference type="AlphaFoldDB" id="B1HVW9"/>